<keyword evidence="2" id="KW-0808">Transferase</keyword>
<evidence type="ECO:0000313" key="4">
    <source>
        <dbReference type="Proteomes" id="UP001500713"/>
    </source>
</evidence>
<gene>
    <name evidence="3" type="ORF">GCM10009096_25700</name>
</gene>
<name>A0ABN1ARI3_9SPHN</name>
<dbReference type="Proteomes" id="UP001500713">
    <property type="component" value="Unassembled WGS sequence"/>
</dbReference>
<accession>A0ABN1ARI3</accession>
<dbReference type="InterPro" id="IPR004629">
    <property type="entry name" value="WecG_TagA_CpsF"/>
</dbReference>
<dbReference type="EMBL" id="BAAAEM010000003">
    <property type="protein sequence ID" value="GAA0482224.1"/>
    <property type="molecule type" value="Genomic_DNA"/>
</dbReference>
<dbReference type="NCBIfam" id="TIGR00696">
    <property type="entry name" value="wecG_tagA_cpsF"/>
    <property type="match status" value="1"/>
</dbReference>
<reference evidence="3 4" key="1">
    <citation type="journal article" date="2019" name="Int. J. Syst. Evol. Microbiol.">
        <title>The Global Catalogue of Microorganisms (GCM) 10K type strain sequencing project: providing services to taxonomists for standard genome sequencing and annotation.</title>
        <authorList>
            <consortium name="The Broad Institute Genomics Platform"/>
            <consortium name="The Broad Institute Genome Sequencing Center for Infectious Disease"/>
            <person name="Wu L."/>
            <person name="Ma J."/>
        </authorList>
    </citation>
    <scope>NUCLEOTIDE SEQUENCE [LARGE SCALE GENOMIC DNA]</scope>
    <source>
        <strain evidence="3 4">JCM 14162</strain>
    </source>
</reference>
<protein>
    <submittedName>
        <fullName evidence="3">WecB/TagA/CpsF family glycosyltransferase</fullName>
    </submittedName>
</protein>
<evidence type="ECO:0000256" key="2">
    <source>
        <dbReference type="ARBA" id="ARBA00022679"/>
    </source>
</evidence>
<sequence>MSETAAPIPDMDQPRQADNTISFLGIDIAPLNLQQALDTVDNMARADQFSYIVTPNVDHFVNLYPEIPDARNTAFREAYEAASLTLCDSRVVRALARFAGIDLTVVPGSDLTASLFQNRLGQGDRVAIIGGDANLLRDLSRLYPAPTYTQHIPPMGILTKPNAMVDIVDFVADAKAHYILFAIGAPQSEIIAHQCQKSGKATGVGLCIGASLEFITSVKKRAPVWMQKAGLEWSFRLFSEPSRLWRRYLVEGPRIFKIFLEHNKSGKP</sequence>
<organism evidence="3 4">
    <name type="scientific">Parasphingorhabdus litoris</name>
    <dbReference type="NCBI Taxonomy" id="394733"/>
    <lineage>
        <taxon>Bacteria</taxon>
        <taxon>Pseudomonadati</taxon>
        <taxon>Pseudomonadota</taxon>
        <taxon>Alphaproteobacteria</taxon>
        <taxon>Sphingomonadales</taxon>
        <taxon>Sphingomonadaceae</taxon>
        <taxon>Parasphingorhabdus</taxon>
    </lineage>
</organism>
<dbReference type="RefSeq" id="WP_229953390.1">
    <property type="nucleotide sequence ID" value="NZ_BAAAEM010000003.1"/>
</dbReference>
<dbReference type="PANTHER" id="PTHR34136:SF1">
    <property type="entry name" value="UDP-N-ACETYL-D-MANNOSAMINURONIC ACID TRANSFERASE"/>
    <property type="match status" value="1"/>
</dbReference>
<keyword evidence="4" id="KW-1185">Reference proteome</keyword>
<proteinExistence type="predicted"/>
<dbReference type="CDD" id="cd06533">
    <property type="entry name" value="Glyco_transf_WecG_TagA"/>
    <property type="match status" value="1"/>
</dbReference>
<comment type="caution">
    <text evidence="3">The sequence shown here is derived from an EMBL/GenBank/DDBJ whole genome shotgun (WGS) entry which is preliminary data.</text>
</comment>
<evidence type="ECO:0000313" key="3">
    <source>
        <dbReference type="EMBL" id="GAA0482224.1"/>
    </source>
</evidence>
<evidence type="ECO:0000256" key="1">
    <source>
        <dbReference type="ARBA" id="ARBA00022676"/>
    </source>
</evidence>
<dbReference type="Pfam" id="PF03808">
    <property type="entry name" value="Glyco_tran_WecG"/>
    <property type="match status" value="1"/>
</dbReference>
<keyword evidence="1" id="KW-0328">Glycosyltransferase</keyword>
<dbReference type="PANTHER" id="PTHR34136">
    <property type="match status" value="1"/>
</dbReference>